<proteinExistence type="predicted"/>
<dbReference type="Proteomes" id="UP000515124">
    <property type="component" value="Unplaced"/>
</dbReference>
<evidence type="ECO:0000313" key="1">
    <source>
        <dbReference type="Proteomes" id="UP000515124"/>
    </source>
</evidence>
<accession>A0A6P5TTI4</accession>
<keyword evidence="1" id="KW-1185">Reference proteome</keyword>
<evidence type="ECO:0000313" key="2">
    <source>
        <dbReference type="RefSeq" id="XP_021830189.1"/>
    </source>
</evidence>
<dbReference type="RefSeq" id="XP_021830189.1">
    <property type="nucleotide sequence ID" value="XM_021974497.1"/>
</dbReference>
<dbReference type="AlphaFoldDB" id="A0A6P5TTI4"/>
<sequence length="175" mass="20029">MSHLFCRMTELENMTGKGLEIREYWSGAPEGAYVVAIRLRPREHKEIPATKFRDAIVDSCNRGMVIKVTIDGSDFQTLLAQEFIFNIKLTFIIDANGKLAVTKLKSDQTLKTELTRIFKPTRLRALFRRPTMREPDQSRDIDDHQEGTVSVSLPFCFLLFLSYLLEASTCPLPQT</sequence>
<dbReference type="KEGG" id="pavi:110770369"/>
<name>A0A6P5TTI4_PRUAV</name>
<protein>
    <submittedName>
        <fullName evidence="2">Uncharacterized protein LOC110770369</fullName>
    </submittedName>
</protein>
<reference evidence="2" key="1">
    <citation type="submission" date="2025-08" db="UniProtKB">
        <authorList>
            <consortium name="RefSeq"/>
        </authorList>
    </citation>
    <scope>IDENTIFICATION</scope>
</reference>
<gene>
    <name evidence="2" type="primary">LOC110770369</name>
</gene>
<organism evidence="1 2">
    <name type="scientific">Prunus avium</name>
    <name type="common">Cherry</name>
    <name type="synonym">Cerasus avium</name>
    <dbReference type="NCBI Taxonomy" id="42229"/>
    <lineage>
        <taxon>Eukaryota</taxon>
        <taxon>Viridiplantae</taxon>
        <taxon>Streptophyta</taxon>
        <taxon>Embryophyta</taxon>
        <taxon>Tracheophyta</taxon>
        <taxon>Spermatophyta</taxon>
        <taxon>Magnoliopsida</taxon>
        <taxon>eudicotyledons</taxon>
        <taxon>Gunneridae</taxon>
        <taxon>Pentapetalae</taxon>
        <taxon>rosids</taxon>
        <taxon>fabids</taxon>
        <taxon>Rosales</taxon>
        <taxon>Rosaceae</taxon>
        <taxon>Amygdaloideae</taxon>
        <taxon>Amygdaleae</taxon>
        <taxon>Prunus</taxon>
    </lineage>
</organism>
<dbReference type="GeneID" id="110770369"/>